<dbReference type="InParanoid" id="A0A067QEU5"/>
<feature type="region of interest" description="Disordered" evidence="1">
    <location>
        <begin position="46"/>
        <end position="74"/>
    </location>
</feature>
<evidence type="ECO:0000313" key="4">
    <source>
        <dbReference type="Proteomes" id="UP000027265"/>
    </source>
</evidence>
<name>A0A067QEU5_9AGAM</name>
<dbReference type="GO" id="GO:0005654">
    <property type="term" value="C:nucleoplasm"/>
    <property type="evidence" value="ECO:0007669"/>
    <property type="project" value="TreeGrafter"/>
</dbReference>
<feature type="compositionally biased region" description="Polar residues" evidence="1">
    <location>
        <begin position="64"/>
        <end position="74"/>
    </location>
</feature>
<reference evidence="4" key="1">
    <citation type="journal article" date="2014" name="Proc. Natl. Acad. Sci. U.S.A.">
        <title>Extensive sampling of basidiomycete genomes demonstrates inadequacy of the white-rot/brown-rot paradigm for wood decay fungi.</title>
        <authorList>
            <person name="Riley R."/>
            <person name="Salamov A.A."/>
            <person name="Brown D.W."/>
            <person name="Nagy L.G."/>
            <person name="Floudas D."/>
            <person name="Held B.W."/>
            <person name="Levasseur A."/>
            <person name="Lombard V."/>
            <person name="Morin E."/>
            <person name="Otillar R."/>
            <person name="Lindquist E.A."/>
            <person name="Sun H."/>
            <person name="LaButti K.M."/>
            <person name="Schmutz J."/>
            <person name="Jabbour D."/>
            <person name="Luo H."/>
            <person name="Baker S.E."/>
            <person name="Pisabarro A.G."/>
            <person name="Walton J.D."/>
            <person name="Blanchette R.A."/>
            <person name="Henrissat B."/>
            <person name="Martin F."/>
            <person name="Cullen D."/>
            <person name="Hibbett D.S."/>
            <person name="Grigoriev I.V."/>
        </authorList>
    </citation>
    <scope>NUCLEOTIDE SEQUENCE [LARGE SCALE GENOMIC DNA]</scope>
    <source>
        <strain evidence="4">MUCL 33604</strain>
    </source>
</reference>
<feature type="domain" description="Srp40 C-terminal" evidence="2">
    <location>
        <begin position="1"/>
        <end position="72"/>
    </location>
</feature>
<evidence type="ECO:0000259" key="2">
    <source>
        <dbReference type="Pfam" id="PF05022"/>
    </source>
</evidence>
<dbReference type="GO" id="GO:0005730">
    <property type="term" value="C:nucleolus"/>
    <property type="evidence" value="ECO:0007669"/>
    <property type="project" value="InterPro"/>
</dbReference>
<dbReference type="Pfam" id="PF05022">
    <property type="entry name" value="SRP40_C"/>
    <property type="match status" value="1"/>
</dbReference>
<proteinExistence type="predicted"/>
<keyword evidence="4" id="KW-1185">Reference proteome</keyword>
<dbReference type="Proteomes" id="UP000027265">
    <property type="component" value="Unassembled WGS sequence"/>
</dbReference>
<organism evidence="3 4">
    <name type="scientific">Jaapia argillacea MUCL 33604</name>
    <dbReference type="NCBI Taxonomy" id="933084"/>
    <lineage>
        <taxon>Eukaryota</taxon>
        <taxon>Fungi</taxon>
        <taxon>Dikarya</taxon>
        <taxon>Basidiomycota</taxon>
        <taxon>Agaricomycotina</taxon>
        <taxon>Agaricomycetes</taxon>
        <taxon>Agaricomycetidae</taxon>
        <taxon>Jaapiales</taxon>
        <taxon>Jaapiaceae</taxon>
        <taxon>Jaapia</taxon>
    </lineage>
</organism>
<dbReference type="EMBL" id="KL197713">
    <property type="protein sequence ID" value="KDQ61146.1"/>
    <property type="molecule type" value="Genomic_DNA"/>
</dbReference>
<protein>
    <recommendedName>
        <fullName evidence="2">Srp40 C-terminal domain-containing protein</fullName>
    </recommendedName>
</protein>
<dbReference type="HOGENOM" id="CLU_185458_0_0_1"/>
<dbReference type="AlphaFoldDB" id="A0A067QEU5"/>
<feature type="non-terminal residue" evidence="3">
    <location>
        <position position="1"/>
    </location>
</feature>
<dbReference type="PANTHER" id="PTHR23216">
    <property type="entry name" value="NUCLEOLAR AND COILED-BODY PHOSPHOPROTEIN 1"/>
    <property type="match status" value="1"/>
</dbReference>
<evidence type="ECO:0000313" key="3">
    <source>
        <dbReference type="EMBL" id="KDQ61146.1"/>
    </source>
</evidence>
<dbReference type="STRING" id="933084.A0A067QEU5"/>
<dbReference type="InterPro" id="IPR039191">
    <property type="entry name" value="Nopp140-like"/>
</dbReference>
<gene>
    <name evidence="3" type="ORF">JAAARDRAFT_123924</name>
</gene>
<dbReference type="InterPro" id="IPR007718">
    <property type="entry name" value="Srp40_C"/>
</dbReference>
<evidence type="ECO:0000256" key="1">
    <source>
        <dbReference type="SAM" id="MobiDB-lite"/>
    </source>
</evidence>
<sequence>QRIKPETVKFANEQLMDNRYESKGGISNDYGERANRDLIVTRGAGFRKEKNKKKRGSYRGGEITMQSHSIKFTD</sequence>
<accession>A0A067QEU5</accession>
<dbReference type="OrthoDB" id="5599646at2759"/>
<dbReference type="PANTHER" id="PTHR23216:SF1">
    <property type="entry name" value="NUCLEOLAR AND COILED-BODY PHOSPHOPROTEIN 1"/>
    <property type="match status" value="1"/>
</dbReference>